<feature type="region of interest" description="Disordered" evidence="5">
    <location>
        <begin position="79"/>
        <end position="112"/>
    </location>
</feature>
<feature type="region of interest" description="Disordered" evidence="5">
    <location>
        <begin position="271"/>
        <end position="362"/>
    </location>
</feature>
<evidence type="ECO:0000256" key="2">
    <source>
        <dbReference type="ARBA" id="ARBA00023034"/>
    </source>
</evidence>
<accession>A0A8H7TRU8</accession>
<protein>
    <submittedName>
        <fullName evidence="6">Uncharacterized protein</fullName>
    </submittedName>
</protein>
<feature type="compositionally biased region" description="Basic and acidic residues" evidence="5">
    <location>
        <begin position="15"/>
        <end position="25"/>
    </location>
</feature>
<feature type="coiled-coil region" evidence="4">
    <location>
        <begin position="374"/>
        <end position="464"/>
    </location>
</feature>
<dbReference type="GO" id="GO:0007030">
    <property type="term" value="P:Golgi organization"/>
    <property type="evidence" value="ECO:0007669"/>
    <property type="project" value="TreeGrafter"/>
</dbReference>
<feature type="coiled-coil region" evidence="4">
    <location>
        <begin position="842"/>
        <end position="908"/>
    </location>
</feature>
<feature type="region of interest" description="Disordered" evidence="5">
    <location>
        <begin position="1040"/>
        <end position="1074"/>
    </location>
</feature>
<proteinExistence type="predicted"/>
<dbReference type="PANTHER" id="PTHR18921">
    <property type="entry name" value="MYOSIN HEAVY CHAIN - RELATED"/>
    <property type="match status" value="1"/>
</dbReference>
<sequence length="1240" mass="140805">MSAALPSPRLQQARNLERLSPRHDENNDEEMAVERQSAAAQGAKYPAVTGTITPERFLKSISHSNAILSEAGLGGSFRFENRQPNRVGQFSDRPQKHVQNNHLGGPVPSPQSTKVRALNERTDEQQSTTVKQKEPFDLPELIFYNPKETSRNINGPVPSSTSTIVPNIVSEVCEFVPTEPPTMKAKDQCTTSPSFSGQIAAPLVKETEIRNPVLPSSPHQGKPIECEDLTSISSHPSIARKDRSLLRDNTELDIHKAPVKPQVLEASPILEHSQRYHHRQPSFSSRCGDLEEPRYQRPRCHKNAPSASSRDGSRRHRSSRRYAESAGEKQERSHSRTSNISRKRSAVSKPQPRRESSRKHAAMQQLAQYWNECLKIAEEEKLEANEEIGRLQTEMRSQSRKLGEARVLLGQKEVQINELESQNSELKEHDNGTTSQNTKLTEEVDELRKELSNSNIKISHLGEKCKTFKDKINEVLTEQQTLYGQVESSFQAAVTELEQEKAKRETDVKEINNALDLCEKKREQMKREYEDIHARDQNEIHQSKQTISLLTNEIKAQHEEAMAREKDLAENLRRQSDVQYQNGQEKLQNVESKVDLVLDACRQRFQKENENGAPIASISDKIDLVVDVIGSTPSQNQQKLFETMRSAVEPIAQELESRIVSQISSRMHGEFSKYNELEKTISKFAQAFQDELANLRQVISWQLEAKTIEQTSNTDHLHNIIVKFLKDITDGMKDTKELCEGTRNVQHELNQVVRNALVSTTESERDDLTRKIEERDLKINDLWRQLISLKDDHSTKLEALSAKEVAQEQTIITQLFKENLHHIGQSFQQEFERERQEFSEKMSHDEKSNENLRAQIQEAISKIIELKVSGSPDAEKLEEQLQGERHSVASLTRKIGNLEQELKTTEMLRGQWHQGLTSVNTLKAKLEAVAQRLPKVEAIAAKLNGITRLNEVINSTAKFFDVEKEWLKTELSGRSQVEESNPDDQLGSKQIVTSTSQDPILKLNSLPFPSGILPTNQKVESLIEEHLHAEDASRRKVLVYSPTGDSESPSPPPSIGQEQKRRREAVRPRSILRSSKELLQKMQASQMSEFRGHPVNGSQSNRPVVAENAPGCRNDMANKIINDIQSALAPPPRFQHGWEFPTVAEFEESVRLGSQKRECEFEVVDNFENHNKKIRGNNTIMSSEADHTGNVTVSLHKIDKVTRGIIKPALYQGHYQGHYPRTSTQIANQEKISRDFGRER</sequence>
<feature type="region of interest" description="Disordered" evidence="5">
    <location>
        <begin position="1"/>
        <end position="47"/>
    </location>
</feature>
<dbReference type="GO" id="GO:0031267">
    <property type="term" value="F:small GTPase binding"/>
    <property type="evidence" value="ECO:0007669"/>
    <property type="project" value="TreeGrafter"/>
</dbReference>
<dbReference type="GO" id="GO:0005794">
    <property type="term" value="C:Golgi apparatus"/>
    <property type="evidence" value="ECO:0007669"/>
    <property type="project" value="UniProtKB-SubCell"/>
</dbReference>
<evidence type="ECO:0000256" key="4">
    <source>
        <dbReference type="SAM" id="Coils"/>
    </source>
</evidence>
<feature type="coiled-coil region" evidence="4">
    <location>
        <begin position="494"/>
        <end position="575"/>
    </location>
</feature>
<comment type="caution">
    <text evidence="6">The sequence shown here is derived from an EMBL/GenBank/DDBJ whole genome shotgun (WGS) entry which is preliminary data.</text>
</comment>
<keyword evidence="2" id="KW-0333">Golgi apparatus</keyword>
<evidence type="ECO:0000256" key="1">
    <source>
        <dbReference type="ARBA" id="ARBA00004555"/>
    </source>
</evidence>
<dbReference type="GO" id="GO:0006888">
    <property type="term" value="P:endoplasmic reticulum to Golgi vesicle-mediated transport"/>
    <property type="evidence" value="ECO:0007669"/>
    <property type="project" value="TreeGrafter"/>
</dbReference>
<keyword evidence="3 4" id="KW-0175">Coiled coil</keyword>
<dbReference type="Proteomes" id="UP000616885">
    <property type="component" value="Unassembled WGS sequence"/>
</dbReference>
<dbReference type="EMBL" id="JADCTT010000003">
    <property type="protein sequence ID" value="KAF9754771.1"/>
    <property type="molecule type" value="Genomic_DNA"/>
</dbReference>
<reference evidence="6" key="1">
    <citation type="submission" date="2020-10" db="EMBL/GenBank/DDBJ databases">
        <title>High-Quality Genome Resource of Clonostachys rosea strain S41 by Oxford Nanopore Long-Read Sequencing.</title>
        <authorList>
            <person name="Wang H."/>
        </authorList>
    </citation>
    <scope>NUCLEOTIDE SEQUENCE</scope>
    <source>
        <strain evidence="6">S41</strain>
    </source>
</reference>
<evidence type="ECO:0000313" key="7">
    <source>
        <dbReference type="Proteomes" id="UP000616885"/>
    </source>
</evidence>
<feature type="compositionally biased region" description="Basic and acidic residues" evidence="5">
    <location>
        <begin position="321"/>
        <end position="334"/>
    </location>
</feature>
<dbReference type="PANTHER" id="PTHR18921:SF2">
    <property type="entry name" value="THYROID RECEPTOR-INTERACTING PROTEIN 11"/>
    <property type="match status" value="1"/>
</dbReference>
<evidence type="ECO:0000256" key="5">
    <source>
        <dbReference type="SAM" id="MobiDB-lite"/>
    </source>
</evidence>
<feature type="compositionally biased region" description="Basic and acidic residues" evidence="5">
    <location>
        <begin position="1058"/>
        <end position="1067"/>
    </location>
</feature>
<organism evidence="6 7">
    <name type="scientific">Bionectria ochroleuca</name>
    <name type="common">Gliocladium roseum</name>
    <dbReference type="NCBI Taxonomy" id="29856"/>
    <lineage>
        <taxon>Eukaryota</taxon>
        <taxon>Fungi</taxon>
        <taxon>Dikarya</taxon>
        <taxon>Ascomycota</taxon>
        <taxon>Pezizomycotina</taxon>
        <taxon>Sordariomycetes</taxon>
        <taxon>Hypocreomycetidae</taxon>
        <taxon>Hypocreales</taxon>
        <taxon>Bionectriaceae</taxon>
        <taxon>Clonostachys</taxon>
    </lineage>
</organism>
<dbReference type="AlphaFoldDB" id="A0A8H7TRU8"/>
<gene>
    <name evidence="6" type="ORF">IM811_010212</name>
</gene>
<comment type="subcellular location">
    <subcellularLocation>
        <location evidence="1">Golgi apparatus</location>
    </subcellularLocation>
</comment>
<evidence type="ECO:0000256" key="3">
    <source>
        <dbReference type="ARBA" id="ARBA00023054"/>
    </source>
</evidence>
<name>A0A8H7TRU8_BIOOC</name>
<evidence type="ECO:0000313" key="6">
    <source>
        <dbReference type="EMBL" id="KAF9754771.1"/>
    </source>
</evidence>